<dbReference type="Proteomes" id="UP000288227">
    <property type="component" value="Unassembled WGS sequence"/>
</dbReference>
<comment type="caution">
    <text evidence="1">The sequence shown here is derived from an EMBL/GenBank/DDBJ whole genome shotgun (WGS) entry which is preliminary data.</text>
</comment>
<protein>
    <submittedName>
        <fullName evidence="1">Uncharacterized protein</fullName>
    </submittedName>
</protein>
<keyword evidence="2" id="KW-1185">Reference proteome</keyword>
<evidence type="ECO:0000313" key="1">
    <source>
        <dbReference type="EMBL" id="GCC51288.1"/>
    </source>
</evidence>
<sequence>MPGSVGACLISLGYFQYSKFLIYQGRNPAGNILHDQSALRLFVKTQAHAHEKTYRYFLSADSLIRLPIKSRKDERVSE</sequence>
<gene>
    <name evidence="1" type="ORF">SanaruYs_15110</name>
</gene>
<dbReference type="EMBL" id="BHXQ01000002">
    <property type="protein sequence ID" value="GCC51288.1"/>
    <property type="molecule type" value="Genomic_DNA"/>
</dbReference>
<evidence type="ECO:0000313" key="2">
    <source>
        <dbReference type="Proteomes" id="UP000288227"/>
    </source>
</evidence>
<accession>A0A401U8R2</accession>
<reference evidence="1 2" key="1">
    <citation type="submission" date="2018-11" db="EMBL/GenBank/DDBJ databases">
        <title>Chryseotalea sanarue gen. nov., sp., nov., a member of the family Cytophagaceae, isolated from a brackish lake in Hamamatsu Japan.</title>
        <authorList>
            <person name="Maejima Y."/>
            <person name="Iino T."/>
            <person name="Muraguchi Y."/>
            <person name="Fukuda K."/>
            <person name="Ohkuma M."/>
            <person name="Moriuchi R."/>
            <person name="Dohra H."/>
            <person name="Kimbara K."/>
            <person name="Shintani M."/>
        </authorList>
    </citation>
    <scope>NUCLEOTIDE SEQUENCE [LARGE SCALE GENOMIC DNA]</scope>
    <source>
        <strain evidence="1 2">Ys</strain>
    </source>
</reference>
<organism evidence="1 2">
    <name type="scientific">Chryseotalea sanaruensis</name>
    <dbReference type="NCBI Taxonomy" id="2482724"/>
    <lineage>
        <taxon>Bacteria</taxon>
        <taxon>Pseudomonadati</taxon>
        <taxon>Bacteroidota</taxon>
        <taxon>Cytophagia</taxon>
        <taxon>Cytophagales</taxon>
        <taxon>Chryseotaleaceae</taxon>
        <taxon>Chryseotalea</taxon>
    </lineage>
</organism>
<dbReference type="AlphaFoldDB" id="A0A401U8R2"/>
<proteinExistence type="predicted"/>
<name>A0A401U8R2_9BACT</name>